<gene>
    <name evidence="2" type="ORF">EYF80_050171</name>
</gene>
<organism evidence="2 3">
    <name type="scientific">Liparis tanakae</name>
    <name type="common">Tanaka's snailfish</name>
    <dbReference type="NCBI Taxonomy" id="230148"/>
    <lineage>
        <taxon>Eukaryota</taxon>
        <taxon>Metazoa</taxon>
        <taxon>Chordata</taxon>
        <taxon>Craniata</taxon>
        <taxon>Vertebrata</taxon>
        <taxon>Euteleostomi</taxon>
        <taxon>Actinopterygii</taxon>
        <taxon>Neopterygii</taxon>
        <taxon>Teleostei</taxon>
        <taxon>Neoteleostei</taxon>
        <taxon>Acanthomorphata</taxon>
        <taxon>Eupercaria</taxon>
        <taxon>Perciformes</taxon>
        <taxon>Cottioidei</taxon>
        <taxon>Cottales</taxon>
        <taxon>Liparidae</taxon>
        <taxon>Liparis</taxon>
    </lineage>
</organism>
<sequence length="79" mass="8727">MNGAGFKTSPRSPRAAEPRPAGAFQVLRIWSFQRGRSLAAAAGSPRLKGAATRFRHKRASFKGMNRSLKINSEPKRIDF</sequence>
<protein>
    <submittedName>
        <fullName evidence="2">Uncharacterized protein</fullName>
    </submittedName>
</protein>
<proteinExistence type="predicted"/>
<feature type="compositionally biased region" description="Low complexity" evidence="1">
    <location>
        <begin position="10"/>
        <end position="20"/>
    </location>
</feature>
<name>A0A4Z2FEU4_9TELE</name>
<dbReference type="AlphaFoldDB" id="A0A4Z2FEU4"/>
<evidence type="ECO:0000313" key="3">
    <source>
        <dbReference type="Proteomes" id="UP000314294"/>
    </source>
</evidence>
<dbReference type="Proteomes" id="UP000314294">
    <property type="component" value="Unassembled WGS sequence"/>
</dbReference>
<evidence type="ECO:0000256" key="1">
    <source>
        <dbReference type="SAM" id="MobiDB-lite"/>
    </source>
</evidence>
<feature type="region of interest" description="Disordered" evidence="1">
    <location>
        <begin position="1"/>
        <end position="20"/>
    </location>
</feature>
<evidence type="ECO:0000313" key="2">
    <source>
        <dbReference type="EMBL" id="TNN39668.1"/>
    </source>
</evidence>
<keyword evidence="3" id="KW-1185">Reference proteome</keyword>
<dbReference type="EMBL" id="SRLO01001259">
    <property type="protein sequence ID" value="TNN39668.1"/>
    <property type="molecule type" value="Genomic_DNA"/>
</dbReference>
<accession>A0A4Z2FEU4</accession>
<comment type="caution">
    <text evidence="2">The sequence shown here is derived from an EMBL/GenBank/DDBJ whole genome shotgun (WGS) entry which is preliminary data.</text>
</comment>
<reference evidence="2 3" key="1">
    <citation type="submission" date="2019-03" db="EMBL/GenBank/DDBJ databases">
        <title>First draft genome of Liparis tanakae, snailfish: a comprehensive survey of snailfish specific genes.</title>
        <authorList>
            <person name="Kim W."/>
            <person name="Song I."/>
            <person name="Jeong J.-H."/>
            <person name="Kim D."/>
            <person name="Kim S."/>
            <person name="Ryu S."/>
            <person name="Song J.Y."/>
            <person name="Lee S.K."/>
        </authorList>
    </citation>
    <scope>NUCLEOTIDE SEQUENCE [LARGE SCALE GENOMIC DNA]</scope>
    <source>
        <tissue evidence="2">Muscle</tissue>
    </source>
</reference>